<dbReference type="Proteomes" id="UP001150941">
    <property type="component" value="Unassembled WGS sequence"/>
</dbReference>
<gene>
    <name evidence="2" type="ORF">N7468_004310</name>
</gene>
<dbReference type="AlphaFoldDB" id="A0A9W9TSG1"/>
<sequence>MTKRNPDISSPFERGWGGLQPIAKRGELPTPSSPRFIGVLTAFFTRSKSRPAEKPYILLDFFPCGY</sequence>
<protein>
    <submittedName>
        <fullName evidence="2">Uncharacterized protein</fullName>
    </submittedName>
</protein>
<evidence type="ECO:0000256" key="1">
    <source>
        <dbReference type="SAM" id="MobiDB-lite"/>
    </source>
</evidence>
<organism evidence="2 3">
    <name type="scientific">Penicillium chermesinum</name>
    <dbReference type="NCBI Taxonomy" id="63820"/>
    <lineage>
        <taxon>Eukaryota</taxon>
        <taxon>Fungi</taxon>
        <taxon>Dikarya</taxon>
        <taxon>Ascomycota</taxon>
        <taxon>Pezizomycotina</taxon>
        <taxon>Eurotiomycetes</taxon>
        <taxon>Eurotiomycetidae</taxon>
        <taxon>Eurotiales</taxon>
        <taxon>Aspergillaceae</taxon>
        <taxon>Penicillium</taxon>
    </lineage>
</organism>
<evidence type="ECO:0000313" key="2">
    <source>
        <dbReference type="EMBL" id="KAJ5239691.1"/>
    </source>
</evidence>
<reference evidence="2" key="2">
    <citation type="journal article" date="2023" name="IMA Fungus">
        <title>Comparative genomic study of the Penicillium genus elucidates a diverse pangenome and 15 lateral gene transfer events.</title>
        <authorList>
            <person name="Petersen C."/>
            <person name="Sorensen T."/>
            <person name="Nielsen M.R."/>
            <person name="Sondergaard T.E."/>
            <person name="Sorensen J.L."/>
            <person name="Fitzpatrick D.A."/>
            <person name="Frisvad J.C."/>
            <person name="Nielsen K.L."/>
        </authorList>
    </citation>
    <scope>NUCLEOTIDE SEQUENCE</scope>
    <source>
        <strain evidence="2">IBT 19713</strain>
    </source>
</reference>
<reference evidence="2" key="1">
    <citation type="submission" date="2022-11" db="EMBL/GenBank/DDBJ databases">
        <authorList>
            <person name="Petersen C."/>
        </authorList>
    </citation>
    <scope>NUCLEOTIDE SEQUENCE</scope>
    <source>
        <strain evidence="2">IBT 19713</strain>
    </source>
</reference>
<name>A0A9W9TSG1_9EURO</name>
<dbReference type="RefSeq" id="XP_058332610.1">
    <property type="nucleotide sequence ID" value="XM_058473607.1"/>
</dbReference>
<dbReference type="EMBL" id="JAPQKS010000003">
    <property type="protein sequence ID" value="KAJ5239691.1"/>
    <property type="molecule type" value="Genomic_DNA"/>
</dbReference>
<proteinExistence type="predicted"/>
<feature type="region of interest" description="Disordered" evidence="1">
    <location>
        <begin position="1"/>
        <end position="31"/>
    </location>
</feature>
<keyword evidence="3" id="KW-1185">Reference proteome</keyword>
<comment type="caution">
    <text evidence="2">The sequence shown here is derived from an EMBL/GenBank/DDBJ whole genome shotgun (WGS) entry which is preliminary data.</text>
</comment>
<evidence type="ECO:0000313" key="3">
    <source>
        <dbReference type="Proteomes" id="UP001150941"/>
    </source>
</evidence>
<dbReference type="GeneID" id="83200910"/>
<accession>A0A9W9TSG1</accession>